<gene>
    <name evidence="2" type="ORF">GO816_12960</name>
</gene>
<dbReference type="Proteomes" id="UP000434850">
    <property type="component" value="Unassembled WGS sequence"/>
</dbReference>
<accession>A0A6I4IF98</accession>
<keyword evidence="1" id="KW-1133">Transmembrane helix</keyword>
<dbReference type="RefSeq" id="WP_157542368.1">
    <property type="nucleotide sequence ID" value="NZ_WQLA01000005.1"/>
</dbReference>
<name>A0A6I4IF98_9SPHI</name>
<evidence type="ECO:0000313" key="3">
    <source>
        <dbReference type="Proteomes" id="UP000434850"/>
    </source>
</evidence>
<keyword evidence="3" id="KW-1185">Reference proteome</keyword>
<dbReference type="EMBL" id="WQLA01000005">
    <property type="protein sequence ID" value="MVN92039.1"/>
    <property type="molecule type" value="Genomic_DNA"/>
</dbReference>
<organism evidence="2 3">
    <name type="scientific">Mucilaginibacter aquatilis</name>
    <dbReference type="NCBI Taxonomy" id="1517760"/>
    <lineage>
        <taxon>Bacteria</taxon>
        <taxon>Pseudomonadati</taxon>
        <taxon>Bacteroidota</taxon>
        <taxon>Sphingobacteriia</taxon>
        <taxon>Sphingobacteriales</taxon>
        <taxon>Sphingobacteriaceae</taxon>
        <taxon>Mucilaginibacter</taxon>
    </lineage>
</organism>
<dbReference type="AlphaFoldDB" id="A0A6I4IF98"/>
<feature type="transmembrane region" description="Helical" evidence="1">
    <location>
        <begin position="12"/>
        <end position="33"/>
    </location>
</feature>
<proteinExistence type="predicted"/>
<keyword evidence="1" id="KW-0472">Membrane</keyword>
<comment type="caution">
    <text evidence="2">The sequence shown here is derived from an EMBL/GenBank/DDBJ whole genome shotgun (WGS) entry which is preliminary data.</text>
</comment>
<evidence type="ECO:0000256" key="1">
    <source>
        <dbReference type="SAM" id="Phobius"/>
    </source>
</evidence>
<feature type="transmembrane region" description="Helical" evidence="1">
    <location>
        <begin position="53"/>
        <end position="75"/>
    </location>
</feature>
<reference evidence="2 3" key="1">
    <citation type="submission" date="2019-12" db="EMBL/GenBank/DDBJ databases">
        <title>Mucilaginibacter sp. HME9299 genome sequencing and assembly.</title>
        <authorList>
            <person name="Kang H."/>
            <person name="Kim H."/>
            <person name="Joh K."/>
        </authorList>
    </citation>
    <scope>NUCLEOTIDE SEQUENCE [LARGE SCALE GENOMIC DNA]</scope>
    <source>
        <strain evidence="2 3">HME9299</strain>
    </source>
</reference>
<feature type="transmembrane region" description="Helical" evidence="1">
    <location>
        <begin position="113"/>
        <end position="134"/>
    </location>
</feature>
<evidence type="ECO:0000313" key="2">
    <source>
        <dbReference type="EMBL" id="MVN92039.1"/>
    </source>
</evidence>
<dbReference type="OrthoDB" id="1121914at2"/>
<sequence>MRNTNTPTSFKALQIITYALCIGVVMFLGVAFMLKHEELVLWPVKGQDTLLNIIALVMAVASVLLSNVLFQSLLSKIDTSLPISKKLPHYVTAYIVRFALTEGMGLFNVVVFLLSGCLINAMMAVAIILLMLAVKPNREKTIDDLKVYYPDTLD</sequence>
<keyword evidence="1" id="KW-0812">Transmembrane</keyword>
<protein>
    <submittedName>
        <fullName evidence="2">Uncharacterized protein</fullName>
    </submittedName>
</protein>